<dbReference type="PANTHER" id="PTHR30383:SF24">
    <property type="entry name" value="THIOESTERASE 1_PROTEASE 1_LYSOPHOSPHOLIPASE L1"/>
    <property type="match status" value="1"/>
</dbReference>
<dbReference type="InterPro" id="IPR013830">
    <property type="entry name" value="SGNH_hydro"/>
</dbReference>
<dbReference type="InterPro" id="IPR008265">
    <property type="entry name" value="Lipase_GDSL_AS"/>
</dbReference>
<dbReference type="SUPFAM" id="SSF52266">
    <property type="entry name" value="SGNH hydrolase"/>
    <property type="match status" value="1"/>
</dbReference>
<dbReference type="InterPro" id="IPR051532">
    <property type="entry name" value="Ester_Hydrolysis_Enzymes"/>
</dbReference>
<evidence type="ECO:0000313" key="3">
    <source>
        <dbReference type="Proteomes" id="UP000617555"/>
    </source>
</evidence>
<dbReference type="Gene3D" id="3.40.50.1110">
    <property type="entry name" value="SGNH hydrolase"/>
    <property type="match status" value="1"/>
</dbReference>
<name>A0ABQ1JJ29_9GAMM</name>
<comment type="caution">
    <text evidence="2">The sequence shown here is derived from an EMBL/GenBank/DDBJ whole genome shotgun (WGS) entry which is preliminary data.</text>
</comment>
<protein>
    <submittedName>
        <fullName evidence="2">Arylesterase</fullName>
    </submittedName>
</protein>
<dbReference type="EMBL" id="BMII01000031">
    <property type="protein sequence ID" value="GGB69721.1"/>
    <property type="molecule type" value="Genomic_DNA"/>
</dbReference>
<accession>A0ABQ1JJ29</accession>
<keyword evidence="3" id="KW-1185">Reference proteome</keyword>
<proteinExistence type="predicted"/>
<organism evidence="2 3">
    <name type="scientific">Shewanella inventionis</name>
    <dbReference type="NCBI Taxonomy" id="1738770"/>
    <lineage>
        <taxon>Bacteria</taxon>
        <taxon>Pseudomonadati</taxon>
        <taxon>Pseudomonadota</taxon>
        <taxon>Gammaproteobacteria</taxon>
        <taxon>Alteromonadales</taxon>
        <taxon>Shewanellaceae</taxon>
        <taxon>Shewanella</taxon>
    </lineage>
</organism>
<dbReference type="PANTHER" id="PTHR30383">
    <property type="entry name" value="THIOESTERASE 1/PROTEASE 1/LYSOPHOSPHOLIPASE L1"/>
    <property type="match status" value="1"/>
</dbReference>
<evidence type="ECO:0000313" key="2">
    <source>
        <dbReference type="EMBL" id="GGB69721.1"/>
    </source>
</evidence>
<dbReference type="CDD" id="cd01822">
    <property type="entry name" value="Lysophospholipase_L1_like"/>
    <property type="match status" value="1"/>
</dbReference>
<dbReference type="InterPro" id="IPR036514">
    <property type="entry name" value="SGNH_hydro_sf"/>
</dbReference>
<gene>
    <name evidence="2" type="primary">tesA</name>
    <name evidence="2" type="ORF">GCM10011607_32900</name>
</gene>
<dbReference type="Pfam" id="PF13472">
    <property type="entry name" value="Lipase_GDSL_2"/>
    <property type="match status" value="1"/>
</dbReference>
<evidence type="ECO:0000259" key="1">
    <source>
        <dbReference type="Pfam" id="PF13472"/>
    </source>
</evidence>
<dbReference type="Proteomes" id="UP000617555">
    <property type="component" value="Unassembled WGS sequence"/>
</dbReference>
<reference evidence="3" key="1">
    <citation type="journal article" date="2019" name="Int. J. Syst. Evol. Microbiol.">
        <title>The Global Catalogue of Microorganisms (GCM) 10K type strain sequencing project: providing services to taxonomists for standard genome sequencing and annotation.</title>
        <authorList>
            <consortium name="The Broad Institute Genomics Platform"/>
            <consortium name="The Broad Institute Genome Sequencing Center for Infectious Disease"/>
            <person name="Wu L."/>
            <person name="Ma J."/>
        </authorList>
    </citation>
    <scope>NUCLEOTIDE SEQUENCE [LARGE SCALE GENOMIC DNA]</scope>
    <source>
        <strain evidence="3">CGMCC 1.15339</strain>
    </source>
</reference>
<dbReference type="PROSITE" id="PS01098">
    <property type="entry name" value="LIPASE_GDSL_SER"/>
    <property type="match status" value="1"/>
</dbReference>
<sequence>MALVFRTLLLDIQSFLFLSLKRMLAAAFTLMLMCAPAYAATVLILGDSLSAGYGMPENQGWVQLLRNELPQHTIVNGSVSGETTAGGLRRLPSLLTSSQPDIVVIELGGNDGLRGFPPNQLKSNLTKIITLAEEQGAKVLLTEIMVPPNYGPRYSKMFTEVYHQLADEYAINLVPFFMQDIAADKSLMQRDGIHPNEQAQDKITQWMLPWITQAIDE</sequence>
<feature type="domain" description="SGNH hydrolase-type esterase" evidence="1">
    <location>
        <begin position="44"/>
        <end position="200"/>
    </location>
</feature>